<organism evidence="4 5">
    <name type="scientific">Vibrio europaeus</name>
    <dbReference type="NCBI Taxonomy" id="300876"/>
    <lineage>
        <taxon>Bacteria</taxon>
        <taxon>Pseudomonadati</taxon>
        <taxon>Pseudomonadota</taxon>
        <taxon>Gammaproteobacteria</taxon>
        <taxon>Vibrionales</taxon>
        <taxon>Vibrionaceae</taxon>
        <taxon>Vibrio</taxon>
        <taxon>Vibrio oreintalis group</taxon>
    </lineage>
</organism>
<dbReference type="InterPro" id="IPR001789">
    <property type="entry name" value="Sig_transdc_resp-reg_receiver"/>
</dbReference>
<dbReference type="CDD" id="cd17593">
    <property type="entry name" value="REC_CheC-like"/>
    <property type="match status" value="1"/>
</dbReference>
<sequence length="122" mass="13566">MSSISITIVDDSKMSRKAVMRALPPELHDNVYEATNGVEALEKFHEGKADVMFLDLTMPIMDGFEVLSELKKQAARNFVFVISADIQPTSQQKVMELGAVSFLKKPLDASMLKELLHEVGII</sequence>
<keyword evidence="6" id="KW-1185">Reference proteome</keyword>
<evidence type="ECO:0000313" key="5">
    <source>
        <dbReference type="Proteomes" id="UP000094761"/>
    </source>
</evidence>
<dbReference type="GO" id="GO:0000160">
    <property type="term" value="P:phosphorelay signal transduction system"/>
    <property type="evidence" value="ECO:0007669"/>
    <property type="project" value="InterPro"/>
</dbReference>
<proteinExistence type="predicted"/>
<evidence type="ECO:0000313" key="6">
    <source>
        <dbReference type="Proteomes" id="UP001150001"/>
    </source>
</evidence>
<reference evidence="3" key="2">
    <citation type="submission" date="2022-11" db="EMBL/GenBank/DDBJ databases">
        <title>Role of the vibriolysin VemA secreted by the emergent pathogen Vibrio europaeus in the colonization of Manila clam mucus.</title>
        <authorList>
            <person name="Martinez C."/>
            <person name="Rodriguez S."/>
            <person name="Vences A."/>
            <person name="Barja J.L."/>
            <person name="Toranzo A.E."/>
            <person name="Dubert J."/>
        </authorList>
    </citation>
    <scope>NUCLEOTIDE SEQUENCE</scope>
    <source>
        <strain evidence="3">3454</strain>
    </source>
</reference>
<feature type="domain" description="Response regulatory" evidence="2">
    <location>
        <begin position="5"/>
        <end position="120"/>
    </location>
</feature>
<feature type="modified residue" description="4-aspartylphosphate" evidence="1">
    <location>
        <position position="55"/>
    </location>
</feature>
<dbReference type="AlphaFoldDB" id="A0A178J8Q1"/>
<dbReference type="Gene3D" id="3.40.50.2300">
    <property type="match status" value="1"/>
</dbReference>
<evidence type="ECO:0000259" key="2">
    <source>
        <dbReference type="PROSITE" id="PS50110"/>
    </source>
</evidence>
<dbReference type="SMART" id="SM00448">
    <property type="entry name" value="REC"/>
    <property type="match status" value="1"/>
</dbReference>
<dbReference type="InterPro" id="IPR011006">
    <property type="entry name" value="CheY-like_superfamily"/>
</dbReference>
<dbReference type="GeneID" id="78077037"/>
<name>A0A178J8Q1_9VIBR</name>
<dbReference type="Proteomes" id="UP000094761">
    <property type="component" value="Unassembled WGS sequence"/>
</dbReference>
<dbReference type="OrthoDB" id="281471at2"/>
<evidence type="ECO:0000256" key="1">
    <source>
        <dbReference type="PROSITE-ProRule" id="PRU00169"/>
    </source>
</evidence>
<dbReference type="PANTHER" id="PTHR43228">
    <property type="entry name" value="TWO-COMPONENT RESPONSE REGULATOR"/>
    <property type="match status" value="1"/>
</dbReference>
<evidence type="ECO:0000313" key="4">
    <source>
        <dbReference type="EMBL" id="OAM98604.1"/>
    </source>
</evidence>
<evidence type="ECO:0000313" key="3">
    <source>
        <dbReference type="EMBL" id="MDC5742643.1"/>
    </source>
</evidence>
<dbReference type="EMBL" id="LUAX01000006">
    <property type="protein sequence ID" value="OAM98604.1"/>
    <property type="molecule type" value="Genomic_DNA"/>
</dbReference>
<dbReference type="InterPro" id="IPR052048">
    <property type="entry name" value="ST_Response_Regulator"/>
</dbReference>
<protein>
    <submittedName>
        <fullName evidence="3 4">Response regulator</fullName>
    </submittedName>
</protein>
<dbReference type="Pfam" id="PF00072">
    <property type="entry name" value="Response_reg"/>
    <property type="match status" value="1"/>
</dbReference>
<comment type="caution">
    <text evidence="4">The sequence shown here is derived from an EMBL/GenBank/DDBJ whole genome shotgun (WGS) entry which is preliminary data.</text>
</comment>
<keyword evidence="1" id="KW-0597">Phosphoprotein</keyword>
<dbReference type="SUPFAM" id="SSF52172">
    <property type="entry name" value="CheY-like"/>
    <property type="match status" value="1"/>
</dbReference>
<dbReference type="PROSITE" id="PS50110">
    <property type="entry name" value="RESPONSE_REGULATORY"/>
    <property type="match status" value="1"/>
</dbReference>
<dbReference type="PANTHER" id="PTHR43228:SF1">
    <property type="entry name" value="TWO-COMPONENT RESPONSE REGULATOR ARR22"/>
    <property type="match status" value="1"/>
</dbReference>
<dbReference type="Proteomes" id="UP001150001">
    <property type="component" value="Unassembled WGS sequence"/>
</dbReference>
<dbReference type="EMBL" id="JAPFIT010000027">
    <property type="protein sequence ID" value="MDC5742643.1"/>
    <property type="molecule type" value="Genomic_DNA"/>
</dbReference>
<accession>A0A178J8Q1</accession>
<dbReference type="RefSeq" id="WP_039951339.1">
    <property type="nucleotide sequence ID" value="NZ_JAPFIM010000004.1"/>
</dbReference>
<gene>
    <name evidence="4" type="ORF">AZ468_15080</name>
    <name evidence="3" type="ORF">OPW20_21500</name>
</gene>
<reference evidence="4 5" key="1">
    <citation type="submission" date="2016-03" db="EMBL/GenBank/DDBJ databases">
        <title>Draft genome sequence of the Vibrio tubiashii subs. europaeus.</title>
        <authorList>
            <person name="Spinard E."/>
            <person name="Dubert J."/>
            <person name="Nelson D.R."/>
            <person name="Barja J.L."/>
        </authorList>
    </citation>
    <scope>NUCLEOTIDE SEQUENCE [LARGE SCALE GENOMIC DNA]</scope>
    <source>
        <strain evidence="5">PP-638</strain>
        <strain evidence="4">PP2-638</strain>
    </source>
</reference>